<name>A0ABD0S1N1_LOXSC</name>
<proteinExistence type="predicted"/>
<evidence type="ECO:0000313" key="2">
    <source>
        <dbReference type="Proteomes" id="UP001549921"/>
    </source>
</evidence>
<accession>A0ABD0S1N1</accession>
<dbReference type="EMBL" id="JBEDNZ010000082">
    <property type="protein sequence ID" value="KAL0803175.1"/>
    <property type="molecule type" value="Genomic_DNA"/>
</dbReference>
<reference evidence="1 2" key="1">
    <citation type="submission" date="2024-06" db="EMBL/GenBank/DDBJ databases">
        <title>A chromosome-level genome assembly of beet webworm, Loxostege sticticalis.</title>
        <authorList>
            <person name="Zhang Y."/>
        </authorList>
    </citation>
    <scope>NUCLEOTIDE SEQUENCE [LARGE SCALE GENOMIC DNA]</scope>
    <source>
        <strain evidence="1">AQ028</strain>
        <tissue evidence="1">Male pupae</tissue>
    </source>
</reference>
<organism evidence="1 2">
    <name type="scientific">Loxostege sticticalis</name>
    <name type="common">Beet webworm moth</name>
    <dbReference type="NCBI Taxonomy" id="481309"/>
    <lineage>
        <taxon>Eukaryota</taxon>
        <taxon>Metazoa</taxon>
        <taxon>Ecdysozoa</taxon>
        <taxon>Arthropoda</taxon>
        <taxon>Hexapoda</taxon>
        <taxon>Insecta</taxon>
        <taxon>Pterygota</taxon>
        <taxon>Neoptera</taxon>
        <taxon>Endopterygota</taxon>
        <taxon>Lepidoptera</taxon>
        <taxon>Glossata</taxon>
        <taxon>Ditrysia</taxon>
        <taxon>Pyraloidea</taxon>
        <taxon>Crambidae</taxon>
        <taxon>Pyraustinae</taxon>
        <taxon>Loxostege</taxon>
    </lineage>
</organism>
<dbReference type="EMBL" id="JBEDNZ010000082">
    <property type="protein sequence ID" value="KAL0803177.1"/>
    <property type="molecule type" value="Genomic_DNA"/>
</dbReference>
<dbReference type="AlphaFoldDB" id="A0ABD0S1N1"/>
<gene>
    <name evidence="1" type="ORF">ABMA28_017381</name>
</gene>
<dbReference type="Proteomes" id="UP001549921">
    <property type="component" value="Unassembled WGS sequence"/>
</dbReference>
<sequence>MGLQKRPKLGKLIGMNLSTGRASTTLRSVNTPEGLEEAKKPLTVTERRILQLPGTVSYVGNPEVQIPLNLPSSTVPAAISTQSISQAQPLNTAGCAMMTLLNEQRLHIDRSRACLLERLVEIAEEALGLHRRSLERN</sequence>
<protein>
    <submittedName>
        <fullName evidence="1">Uncharacterized protein</fullName>
    </submittedName>
</protein>
<evidence type="ECO:0000313" key="1">
    <source>
        <dbReference type="EMBL" id="KAL0803177.1"/>
    </source>
</evidence>
<comment type="caution">
    <text evidence="1">The sequence shown here is derived from an EMBL/GenBank/DDBJ whole genome shotgun (WGS) entry which is preliminary data.</text>
</comment>